<feature type="transmembrane region" description="Helical" evidence="8">
    <location>
        <begin position="253"/>
        <end position="273"/>
    </location>
</feature>
<dbReference type="EMBL" id="JANIBK010000050">
    <property type="protein sequence ID" value="MCQ8128987.1"/>
    <property type="molecule type" value="Genomic_DNA"/>
</dbReference>
<feature type="transmembrane region" description="Helical" evidence="8">
    <location>
        <begin position="187"/>
        <end position="206"/>
    </location>
</feature>
<keyword evidence="4 8" id="KW-0812">Transmembrane</keyword>
<gene>
    <name evidence="10" type="primary">xrtA</name>
    <name evidence="10" type="ORF">NP596_11015</name>
</gene>
<name>A0ABT1U550_9GAMM</name>
<dbReference type="Proteomes" id="UP001524586">
    <property type="component" value="Unassembled WGS sequence"/>
</dbReference>
<accession>A0ABT1U550</accession>
<feature type="domain" description="Methanolan biosynthesis EpsI" evidence="9">
    <location>
        <begin position="307"/>
        <end position="491"/>
    </location>
</feature>
<evidence type="ECO:0000313" key="10">
    <source>
        <dbReference type="EMBL" id="MCQ8128987.1"/>
    </source>
</evidence>
<feature type="transmembrane region" description="Helical" evidence="8">
    <location>
        <begin position="73"/>
        <end position="92"/>
    </location>
</feature>
<dbReference type="NCBIfam" id="TIGR02602">
    <property type="entry name" value="8TM_EpsH"/>
    <property type="match status" value="1"/>
</dbReference>
<dbReference type="InterPro" id="IPR026392">
    <property type="entry name" value="Exo/Archaeosortase_dom"/>
</dbReference>
<dbReference type="InterPro" id="IPR013426">
    <property type="entry name" value="EpsH-like"/>
</dbReference>
<dbReference type="InterPro" id="IPR017540">
    <property type="entry name" value="Exosortase-1"/>
</dbReference>
<dbReference type="InterPro" id="IPR019127">
    <property type="entry name" value="Exosortase"/>
</dbReference>
<proteinExistence type="predicted"/>
<protein>
    <submittedName>
        <fullName evidence="10">Exosortase A</fullName>
        <ecNumber evidence="10">3.4.22.-</ecNumber>
    </submittedName>
</protein>
<evidence type="ECO:0000256" key="6">
    <source>
        <dbReference type="ARBA" id="ARBA00022989"/>
    </source>
</evidence>
<feature type="transmembrane region" description="Helical" evidence="8">
    <location>
        <begin position="15"/>
        <end position="33"/>
    </location>
</feature>
<evidence type="ECO:0000256" key="2">
    <source>
        <dbReference type="ARBA" id="ARBA00022475"/>
    </source>
</evidence>
<evidence type="ECO:0000256" key="4">
    <source>
        <dbReference type="ARBA" id="ARBA00022692"/>
    </source>
</evidence>
<dbReference type="NCBIfam" id="TIGR02914">
    <property type="entry name" value="EpsI_fam"/>
    <property type="match status" value="1"/>
</dbReference>
<dbReference type="Pfam" id="PF09721">
    <property type="entry name" value="Exosortase_EpsH"/>
    <property type="match status" value="1"/>
</dbReference>
<evidence type="ECO:0000256" key="1">
    <source>
        <dbReference type="ARBA" id="ARBA00004651"/>
    </source>
</evidence>
<feature type="transmembrane region" description="Helical" evidence="8">
    <location>
        <begin position="104"/>
        <end position="134"/>
    </location>
</feature>
<evidence type="ECO:0000256" key="7">
    <source>
        <dbReference type="ARBA" id="ARBA00023136"/>
    </source>
</evidence>
<dbReference type="Pfam" id="PF11984">
    <property type="entry name" value="DUF3485"/>
    <property type="match status" value="1"/>
</dbReference>
<feature type="transmembrane region" description="Helical" evidence="8">
    <location>
        <begin position="298"/>
        <end position="315"/>
    </location>
</feature>
<comment type="caution">
    <text evidence="10">The sequence shown here is derived from an EMBL/GenBank/DDBJ whole genome shotgun (WGS) entry which is preliminary data.</text>
</comment>
<dbReference type="NCBIfam" id="TIGR03109">
    <property type="entry name" value="exosort_XrtA"/>
    <property type="match status" value="1"/>
</dbReference>
<comment type="subcellular location">
    <subcellularLocation>
        <location evidence="1">Cell membrane</location>
        <topology evidence="1">Multi-pass membrane protein</topology>
    </subcellularLocation>
</comment>
<dbReference type="RefSeq" id="WP_256615403.1">
    <property type="nucleotide sequence ID" value="NZ_JANIBK010000050.1"/>
</dbReference>
<keyword evidence="11" id="KW-1185">Reference proteome</keyword>
<evidence type="ECO:0000256" key="3">
    <source>
        <dbReference type="ARBA" id="ARBA00022670"/>
    </source>
</evidence>
<dbReference type="GO" id="GO:0016787">
    <property type="term" value="F:hydrolase activity"/>
    <property type="evidence" value="ECO:0007669"/>
    <property type="project" value="UniProtKB-KW"/>
</dbReference>
<keyword evidence="3" id="KW-0645">Protease</keyword>
<dbReference type="EC" id="3.4.22.-" evidence="10"/>
<keyword evidence="7 8" id="KW-0472">Membrane</keyword>
<reference evidence="10 11" key="1">
    <citation type="submission" date="2022-07" db="EMBL/GenBank/DDBJ databases">
        <title>Methylomonas rivi sp. nov., Methylomonas rosea sp. nov., Methylomonas aureus sp. nov. and Methylomonas subterranea sp. nov., four novel methanotrophs isolated from a freshwater creek and the deep terrestrial subsurface.</title>
        <authorList>
            <person name="Abin C."/>
            <person name="Sankaranarayanan K."/>
            <person name="Garner C."/>
            <person name="Sindelar R."/>
            <person name="Kotary K."/>
            <person name="Garner R."/>
            <person name="Barclay S."/>
            <person name="Lawson P."/>
            <person name="Krumholz L."/>
        </authorList>
    </citation>
    <scope>NUCLEOTIDE SEQUENCE [LARGE SCALE GENOMIC DNA]</scope>
    <source>
        <strain evidence="10 11">WSC-6</strain>
    </source>
</reference>
<dbReference type="InterPro" id="IPR014263">
    <property type="entry name" value="Methanolan_biosynth_EpsI"/>
</dbReference>
<evidence type="ECO:0000256" key="8">
    <source>
        <dbReference type="SAM" id="Phobius"/>
    </source>
</evidence>
<feature type="transmembrane region" description="Helical" evidence="8">
    <location>
        <begin position="45"/>
        <end position="61"/>
    </location>
</feature>
<feature type="transmembrane region" description="Helical" evidence="8">
    <location>
        <begin position="213"/>
        <end position="233"/>
    </location>
</feature>
<organism evidence="10 11">
    <name type="scientific">Methylomonas rivi</name>
    <dbReference type="NCBI Taxonomy" id="2952226"/>
    <lineage>
        <taxon>Bacteria</taxon>
        <taxon>Pseudomonadati</taxon>
        <taxon>Pseudomonadota</taxon>
        <taxon>Gammaproteobacteria</taxon>
        <taxon>Methylococcales</taxon>
        <taxon>Methylococcaceae</taxon>
        <taxon>Methylomonas</taxon>
    </lineage>
</organism>
<keyword evidence="6 8" id="KW-1133">Transmembrane helix</keyword>
<evidence type="ECO:0000259" key="9">
    <source>
        <dbReference type="Pfam" id="PF11984"/>
    </source>
</evidence>
<dbReference type="NCBIfam" id="TIGR04178">
    <property type="entry name" value="exo_archaeo"/>
    <property type="match status" value="1"/>
</dbReference>
<sequence>MLKFGSLPAHWQRPLSALLILTLVFGLSFWESWQSIVDIWSRSDTFAHGYLVLPASLWLIMTRRDLYVKLRPTPSYLGITMLLACGFGWLVAEITGVLVVEQFALVGMLVCLIWSVLGTQVAGSMLFPLFFLFLMVPFGEDFVPFLMEYTASFVVFMLRLTGISVYREGLHFTLTSGNWSVIEACSGIRYLIASITLGLLYAYLNYTRYVKRLIFILASILVPILANGLRAYMIVMIGHLSDMKLATGVDHIIYGWLFFGLVMLLLFYIGSFWQDQSAGDANQTEAGEIILVSPKSHILLTGAITFIGIAMWPLAATELHARQSIKASIPAALLQNLPVEAGAAPVWSWEPLFKGVMAAEKRSVGADGQVVGIYFANFGDESQGGELINSQNTLISKDQLGWKIIDDSLRSMDWPAQPTKVEEVVITNGQQYLLVLRWYRIGQTNTANRYYAKWLQLLKRLSGDASPEVMAVLYTQTPHGDYRQARDRLQKIALACCE</sequence>
<keyword evidence="2" id="KW-1003">Cell membrane</keyword>
<evidence type="ECO:0000256" key="5">
    <source>
        <dbReference type="ARBA" id="ARBA00022801"/>
    </source>
</evidence>
<keyword evidence="5 10" id="KW-0378">Hydrolase</keyword>
<evidence type="ECO:0000313" key="11">
    <source>
        <dbReference type="Proteomes" id="UP001524586"/>
    </source>
</evidence>